<organism evidence="1 2">
    <name type="scientific">Denitrobaculum tricleocarpae</name>
    <dbReference type="NCBI Taxonomy" id="2591009"/>
    <lineage>
        <taxon>Bacteria</taxon>
        <taxon>Pseudomonadati</taxon>
        <taxon>Pseudomonadota</taxon>
        <taxon>Alphaproteobacteria</taxon>
        <taxon>Rhodospirillales</taxon>
        <taxon>Rhodospirillaceae</taxon>
        <taxon>Denitrobaculum</taxon>
    </lineage>
</organism>
<dbReference type="AlphaFoldDB" id="A0A545T244"/>
<dbReference type="RefSeq" id="WP_142899558.1">
    <property type="nucleotide sequence ID" value="NZ_ML660065.1"/>
</dbReference>
<evidence type="ECO:0000313" key="1">
    <source>
        <dbReference type="EMBL" id="TQV71265.1"/>
    </source>
</evidence>
<comment type="caution">
    <text evidence="1">The sequence shown here is derived from an EMBL/GenBank/DDBJ whole genome shotgun (WGS) entry which is preliminary data.</text>
</comment>
<proteinExistence type="predicted"/>
<dbReference type="EMBL" id="VHSH01000014">
    <property type="protein sequence ID" value="TQV71265.1"/>
    <property type="molecule type" value="Genomic_DNA"/>
</dbReference>
<sequence>MVSKEDTHSADKPNSADVFLRFVIQRNHPESGVFLGVFGAAYELLDDNTTPHWDNERITALLCWFGENLARPTRFNRTKSKGHYHRSAKGISWLKSSAQDHISKMRELITLLESYGHVTEQIRTQRPGYIVYEDEYQIVAEPFSDTFQS</sequence>
<evidence type="ECO:0000313" key="2">
    <source>
        <dbReference type="Proteomes" id="UP000315252"/>
    </source>
</evidence>
<dbReference type="Proteomes" id="UP000315252">
    <property type="component" value="Unassembled WGS sequence"/>
</dbReference>
<protein>
    <submittedName>
        <fullName evidence="1">Uncharacterized protein</fullName>
    </submittedName>
</protein>
<name>A0A545T244_9PROT</name>
<keyword evidence="2" id="KW-1185">Reference proteome</keyword>
<reference evidence="1 2" key="1">
    <citation type="submission" date="2019-06" db="EMBL/GenBank/DDBJ databases">
        <title>Whole genome sequence for Rhodospirillaceae sp. R148.</title>
        <authorList>
            <person name="Wang G."/>
        </authorList>
    </citation>
    <scope>NUCLEOTIDE SEQUENCE [LARGE SCALE GENOMIC DNA]</scope>
    <source>
        <strain evidence="1 2">R148</strain>
    </source>
</reference>
<accession>A0A545T244</accession>
<gene>
    <name evidence="1" type="ORF">FKG95_26895</name>
</gene>
<dbReference type="OrthoDB" id="4546670at2"/>